<reference evidence="2" key="1">
    <citation type="submission" date="2022-12" db="EMBL/GenBank/DDBJ databases">
        <title>Paracoccus onchidii sp. nov., isolated from a marine invertebrate from the South China Sea.</title>
        <authorList>
            <person name="Xu S."/>
            <person name="Liu Z."/>
            <person name="Xu Y."/>
        </authorList>
    </citation>
    <scope>NUCLEOTIDE SEQUENCE</scope>
    <source>
        <strain evidence="2">Z330</strain>
    </source>
</reference>
<dbReference type="RefSeq" id="WP_271889963.1">
    <property type="nucleotide sequence ID" value="NZ_JAQBIE010000021.1"/>
</dbReference>
<dbReference type="InterPro" id="IPR058744">
    <property type="entry name" value="BstA-like_C"/>
</dbReference>
<feature type="domain" description="BstA-like C-terminal" evidence="1">
    <location>
        <begin position="17"/>
        <end position="68"/>
    </location>
</feature>
<comment type="caution">
    <text evidence="2">The sequence shown here is derived from an EMBL/GenBank/DDBJ whole genome shotgun (WGS) entry which is preliminary data.</text>
</comment>
<evidence type="ECO:0000313" key="3">
    <source>
        <dbReference type="Proteomes" id="UP001165641"/>
    </source>
</evidence>
<dbReference type="Pfam" id="PF26567">
    <property type="entry name" value="BstA_C"/>
    <property type="match status" value="1"/>
</dbReference>
<evidence type="ECO:0000259" key="1">
    <source>
        <dbReference type="Pfam" id="PF26567"/>
    </source>
</evidence>
<proteinExistence type="predicted"/>
<gene>
    <name evidence="2" type="ORF">PAF17_15240</name>
</gene>
<dbReference type="EMBL" id="JAQBIE010000021">
    <property type="protein sequence ID" value="MDB6178850.1"/>
    <property type="molecule type" value="Genomic_DNA"/>
</dbReference>
<dbReference type="Proteomes" id="UP001165641">
    <property type="component" value="Unassembled WGS sequence"/>
</dbReference>
<keyword evidence="3" id="KW-1185">Reference proteome</keyword>
<organism evidence="2 3">
    <name type="scientific">Paracoccus onchidii</name>
    <dbReference type="NCBI Taxonomy" id="3017813"/>
    <lineage>
        <taxon>Bacteria</taxon>
        <taxon>Pseudomonadati</taxon>
        <taxon>Pseudomonadota</taxon>
        <taxon>Alphaproteobacteria</taxon>
        <taxon>Rhodobacterales</taxon>
        <taxon>Paracoccaceae</taxon>
        <taxon>Paracoccus</taxon>
    </lineage>
</organism>
<sequence>MIYAQVGYDPTGAKRFDKWHERIALNYQSAPKGYFHVFNEAHTIIYEMIEAGAAIDEKTIVDIYIGQH</sequence>
<accession>A0ABT4ZHP1</accession>
<name>A0ABT4ZHP1_9RHOB</name>
<protein>
    <recommendedName>
        <fullName evidence="1">BstA-like C-terminal domain-containing protein</fullName>
    </recommendedName>
</protein>
<evidence type="ECO:0000313" key="2">
    <source>
        <dbReference type="EMBL" id="MDB6178850.1"/>
    </source>
</evidence>